<organism evidence="1 2">
    <name type="scientific">Streblomastix strix</name>
    <dbReference type="NCBI Taxonomy" id="222440"/>
    <lineage>
        <taxon>Eukaryota</taxon>
        <taxon>Metamonada</taxon>
        <taxon>Preaxostyla</taxon>
        <taxon>Oxymonadida</taxon>
        <taxon>Streblomastigidae</taxon>
        <taxon>Streblomastix</taxon>
    </lineage>
</organism>
<name>A0A5J4X681_9EUKA</name>
<accession>A0A5J4X681</accession>
<dbReference type="AlphaFoldDB" id="A0A5J4X681"/>
<gene>
    <name evidence="1" type="ORF">EZS28_001740</name>
</gene>
<dbReference type="EMBL" id="SNRW01000194">
    <property type="protein sequence ID" value="KAA6402731.1"/>
    <property type="molecule type" value="Genomic_DNA"/>
</dbReference>
<dbReference type="Proteomes" id="UP000324800">
    <property type="component" value="Unassembled WGS sequence"/>
</dbReference>
<proteinExistence type="predicted"/>
<evidence type="ECO:0000313" key="1">
    <source>
        <dbReference type="EMBL" id="KAA6402731.1"/>
    </source>
</evidence>
<sequence length="157" mass="17860">MLKSKLGLQNVKPGYEFSFDAQLELLQEKLAHLDLNITLKRYSLNEFYLASIGISTLHPIQKSLFVNQPGCSVTDVTVGLSKFCTNIQNNLIFTFSICTEIVEEFQSSLKQRCSQLLIMAYEKMYGVACEYDEFVPDLKKRILSPQEIANLFETISS</sequence>
<evidence type="ECO:0000313" key="2">
    <source>
        <dbReference type="Proteomes" id="UP000324800"/>
    </source>
</evidence>
<reference evidence="1 2" key="1">
    <citation type="submission" date="2019-03" db="EMBL/GenBank/DDBJ databases">
        <title>Single cell metagenomics reveals metabolic interactions within the superorganism composed of flagellate Streblomastix strix and complex community of Bacteroidetes bacteria on its surface.</title>
        <authorList>
            <person name="Treitli S.C."/>
            <person name="Kolisko M."/>
            <person name="Husnik F."/>
            <person name="Keeling P."/>
            <person name="Hampl V."/>
        </authorList>
    </citation>
    <scope>NUCLEOTIDE SEQUENCE [LARGE SCALE GENOMIC DNA]</scope>
    <source>
        <strain evidence="1">ST1C</strain>
    </source>
</reference>
<comment type="caution">
    <text evidence="1">The sequence shown here is derived from an EMBL/GenBank/DDBJ whole genome shotgun (WGS) entry which is preliminary data.</text>
</comment>
<dbReference type="OrthoDB" id="10687449at2759"/>
<protein>
    <submittedName>
        <fullName evidence="1">Uncharacterized protein</fullName>
    </submittedName>
</protein>